<protein>
    <submittedName>
        <fullName evidence="11">Bgt-1792</fullName>
    </submittedName>
</protein>
<name>A0A061HS36_BLUGR</name>
<reference evidence="10" key="2">
    <citation type="submission" date="2013-01" db="EMBL/GenBank/DDBJ databases">
        <title>The wheat powdery mildew genome reveals unique evolution of an obligate biotroph.</title>
        <authorList>
            <person name="Oberhaensli S."/>
            <person name="Wicker T."/>
            <person name="Keller B."/>
        </authorList>
    </citation>
    <scope>NUCLEOTIDE SEQUENCE</scope>
    <source>
        <strain evidence="10">96224</strain>
    </source>
</reference>
<feature type="transmembrane region" description="Helical" evidence="8">
    <location>
        <begin position="65"/>
        <end position="82"/>
    </location>
</feature>
<feature type="transmembrane region" description="Helical" evidence="8">
    <location>
        <begin position="94"/>
        <end position="116"/>
    </location>
</feature>
<keyword evidence="4 8" id="KW-0812">Transmembrane</keyword>
<keyword evidence="6 8" id="KW-0472">Membrane</keyword>
<feature type="transmembrane region" description="Helical" evidence="8">
    <location>
        <begin position="41"/>
        <end position="58"/>
    </location>
</feature>
<comment type="similarity">
    <text evidence="2">Belongs to the wax synthase family.</text>
</comment>
<evidence type="ECO:0000256" key="7">
    <source>
        <dbReference type="SAM" id="MobiDB-lite"/>
    </source>
</evidence>
<evidence type="ECO:0000256" key="1">
    <source>
        <dbReference type="ARBA" id="ARBA00004141"/>
    </source>
</evidence>
<proteinExistence type="inferred from homology"/>
<evidence type="ECO:0000256" key="3">
    <source>
        <dbReference type="ARBA" id="ARBA00022679"/>
    </source>
</evidence>
<feature type="domain" description="Wax synthase" evidence="9">
    <location>
        <begin position="352"/>
        <end position="439"/>
    </location>
</feature>
<evidence type="ECO:0000313" key="11">
    <source>
        <dbReference type="EMBL" id="SUZ07285.1"/>
    </source>
</evidence>
<dbReference type="InterPro" id="IPR044851">
    <property type="entry name" value="Wax_synthase"/>
</dbReference>
<comment type="subcellular location">
    <subcellularLocation>
        <location evidence="1">Membrane</location>
        <topology evidence="1">Multi-pass membrane protein</topology>
    </subcellularLocation>
</comment>
<evidence type="ECO:0000313" key="10">
    <source>
        <dbReference type="EMBL" id="EPQ67495.1"/>
    </source>
</evidence>
<feature type="transmembrane region" description="Helical" evidence="8">
    <location>
        <begin position="404"/>
        <end position="428"/>
    </location>
</feature>
<reference evidence="12" key="1">
    <citation type="journal article" date="2013" name="Nat. Genet.">
        <title>The wheat powdery mildew genome shows the unique evolution of an obligate biotroph.</title>
        <authorList>
            <person name="Wicker T."/>
            <person name="Oberhaensli S."/>
            <person name="Parlange F."/>
            <person name="Buchmann J.P."/>
            <person name="Shatalina M."/>
            <person name="Roffler S."/>
            <person name="Ben-David R."/>
            <person name="Dolezel J."/>
            <person name="Simkova H."/>
            <person name="Schulze-Lefert P."/>
            <person name="Spanu P.D."/>
            <person name="Bruggmann R."/>
            <person name="Amselem J."/>
            <person name="Quesneville H."/>
            <person name="Ver Loren van Themaat E."/>
            <person name="Paape T."/>
            <person name="Shimizu K.K."/>
            <person name="Keller B."/>
        </authorList>
    </citation>
    <scope>NUCLEOTIDE SEQUENCE [LARGE SCALE GENOMIC DNA]</scope>
    <source>
        <strain evidence="12">96224</strain>
    </source>
</reference>
<evidence type="ECO:0000313" key="12">
    <source>
        <dbReference type="Proteomes" id="UP000053110"/>
    </source>
</evidence>
<evidence type="ECO:0000256" key="6">
    <source>
        <dbReference type="ARBA" id="ARBA00023136"/>
    </source>
</evidence>
<sequence>MATFFPHETSTAIAPTSRTILSVYRHAFSQKVAEGSLRPLVLPYHIIGLLALIAYHCIPHRKNPVIYAARWPLLIFVNWFQGQILWNVSSSSFATGYMAGMISAWIIVQSWTWLIFMRPQWDAKRVQRVKIDRSKIPSSEDSNTNQSYNEKSELRQRKTSGGQALVREESQQPRNCNGKNEKYRYYWQPYPDNLSERIPWVVDLILNFRGPGWNWAISPLPSLPPKVLAKLGDPIPTEAHSNMSPTGLKRFNTRRELLRSRGTRFFLSYFLLDGLKVLMMKDPYYKFGPTSYELPWYLKSLSPFTLNMYRKCLSSGTIIASLTVTFYLAPVVMSLLCGPKIFGLRAKSWYYPSAWGGFFNIYHKGLNGTWGNYWHQMFRLSFTAPSNYLTQNGYVRARSPMAMILALVFAFGISGFLHSAGSVTIFIQSRPLDLMVFFILQGLGIVVQGVLYALFRSYLTKLPKSVRYTGNFFYSMTCLFSTGQFLADDFARGGLWLWEPIPFSPLRGLGLGESDAGWWCWEHIGIGWYTGKYWWESGIAL</sequence>
<keyword evidence="3" id="KW-0808">Transferase</keyword>
<dbReference type="InterPro" id="IPR032805">
    <property type="entry name" value="Wax_synthase_dom"/>
</dbReference>
<dbReference type="EMBL" id="KE373499">
    <property type="protein sequence ID" value="EPQ67495.1"/>
    <property type="molecule type" value="Genomic_DNA"/>
</dbReference>
<feature type="transmembrane region" description="Helical" evidence="8">
    <location>
        <begin position="318"/>
        <end position="338"/>
    </location>
</feature>
<feature type="transmembrane region" description="Helical" evidence="8">
    <location>
        <begin position="262"/>
        <end position="279"/>
    </location>
</feature>
<dbReference type="OrthoDB" id="2796277at2759"/>
<dbReference type="PANTHER" id="PTHR31595:SF67">
    <property type="entry name" value="WAX SYNTHASE DOMAIN-CONTAINING PROTEIN"/>
    <property type="match status" value="1"/>
</dbReference>
<accession>A0A061HS36</accession>
<evidence type="ECO:0000256" key="4">
    <source>
        <dbReference type="ARBA" id="ARBA00022692"/>
    </source>
</evidence>
<feature type="transmembrane region" description="Helical" evidence="8">
    <location>
        <begin position="434"/>
        <end position="455"/>
    </location>
</feature>
<organism evidence="11">
    <name type="scientific">Blumeria graminis f. sp. tritici 96224</name>
    <dbReference type="NCBI Taxonomy" id="1268274"/>
    <lineage>
        <taxon>Eukaryota</taxon>
        <taxon>Fungi</taxon>
        <taxon>Dikarya</taxon>
        <taxon>Ascomycota</taxon>
        <taxon>Pezizomycotina</taxon>
        <taxon>Leotiomycetes</taxon>
        <taxon>Erysiphales</taxon>
        <taxon>Erysiphaceae</taxon>
        <taxon>Blumeria</taxon>
    </lineage>
</organism>
<dbReference type="GO" id="GO:0016020">
    <property type="term" value="C:membrane"/>
    <property type="evidence" value="ECO:0007669"/>
    <property type="project" value="UniProtKB-SubCell"/>
</dbReference>
<gene>
    <name evidence="10" type="ORF">BGT96224_1792</name>
    <name evidence="11" type="ORF">BGT96224V2_LOCUS117</name>
</gene>
<evidence type="ECO:0000256" key="5">
    <source>
        <dbReference type="ARBA" id="ARBA00022989"/>
    </source>
</evidence>
<dbReference type="EMBL" id="UIGY01000001">
    <property type="protein sequence ID" value="SUZ07285.1"/>
    <property type="molecule type" value="Genomic_DNA"/>
</dbReference>
<dbReference type="PANTHER" id="PTHR31595">
    <property type="entry name" value="LONG-CHAIN-ALCOHOL O-FATTY-ACYLTRANSFERASE 3-RELATED"/>
    <property type="match status" value="1"/>
</dbReference>
<reference evidence="11" key="3">
    <citation type="submission" date="2018-07" db="EMBL/GenBank/DDBJ databases">
        <authorList>
            <person name="Quirk P.G."/>
            <person name="Krulwich T.A."/>
        </authorList>
    </citation>
    <scope>NUCLEOTIDE SEQUENCE</scope>
    <source>
        <strain evidence="11">96224</strain>
    </source>
</reference>
<feature type="region of interest" description="Disordered" evidence="7">
    <location>
        <begin position="136"/>
        <end position="177"/>
    </location>
</feature>
<dbReference type="HOGENOM" id="CLU_021051_1_1_1"/>
<dbReference type="GO" id="GO:0006629">
    <property type="term" value="P:lipid metabolic process"/>
    <property type="evidence" value="ECO:0007669"/>
    <property type="project" value="InterPro"/>
</dbReference>
<feature type="compositionally biased region" description="Polar residues" evidence="7">
    <location>
        <begin position="136"/>
        <end position="149"/>
    </location>
</feature>
<keyword evidence="5 8" id="KW-1133">Transmembrane helix</keyword>
<dbReference type="AlphaFoldDB" id="A0A061HS36"/>
<dbReference type="Proteomes" id="UP000053110">
    <property type="component" value="Unassembled WGS sequence"/>
</dbReference>
<evidence type="ECO:0000256" key="8">
    <source>
        <dbReference type="SAM" id="Phobius"/>
    </source>
</evidence>
<evidence type="ECO:0000259" key="9">
    <source>
        <dbReference type="Pfam" id="PF13813"/>
    </source>
</evidence>
<evidence type="ECO:0000256" key="2">
    <source>
        <dbReference type="ARBA" id="ARBA00007282"/>
    </source>
</evidence>
<dbReference type="GO" id="GO:0008374">
    <property type="term" value="F:O-acyltransferase activity"/>
    <property type="evidence" value="ECO:0007669"/>
    <property type="project" value="InterPro"/>
</dbReference>
<dbReference type="Pfam" id="PF13813">
    <property type="entry name" value="MBOAT_2"/>
    <property type="match status" value="1"/>
</dbReference>